<accession>A0A2S7N0M0</accession>
<dbReference type="EMBL" id="PKOZ01000004">
    <property type="protein sequence ID" value="PQD95547.1"/>
    <property type="molecule type" value="Genomic_DNA"/>
</dbReference>
<dbReference type="PANTHER" id="PTHR33744:SF15">
    <property type="entry name" value="CARBOHYDRATE DIACID REGULATOR"/>
    <property type="match status" value="1"/>
</dbReference>
<evidence type="ECO:0000259" key="1">
    <source>
        <dbReference type="Pfam" id="PF13556"/>
    </source>
</evidence>
<dbReference type="OrthoDB" id="9792148at2"/>
<comment type="caution">
    <text evidence="2">The sequence shown here is derived from an EMBL/GenBank/DDBJ whole genome shotgun (WGS) entry which is preliminary data.</text>
</comment>
<dbReference type="Proteomes" id="UP000239663">
    <property type="component" value="Unassembled WGS sequence"/>
</dbReference>
<organism evidence="2 3">
    <name type="scientific">Pradoshia eiseniae</name>
    <dbReference type="NCBI Taxonomy" id="2064768"/>
    <lineage>
        <taxon>Bacteria</taxon>
        <taxon>Bacillati</taxon>
        <taxon>Bacillota</taxon>
        <taxon>Bacilli</taxon>
        <taxon>Bacillales</taxon>
        <taxon>Bacillaceae</taxon>
        <taxon>Pradoshia</taxon>
    </lineage>
</organism>
<dbReference type="InterPro" id="IPR025736">
    <property type="entry name" value="PucR_C-HTH_dom"/>
</dbReference>
<protein>
    <recommendedName>
        <fullName evidence="1">PucR C-terminal helix-turn-helix domain-containing protein</fullName>
    </recommendedName>
</protein>
<proteinExistence type="predicted"/>
<dbReference type="Gene3D" id="1.10.10.2840">
    <property type="entry name" value="PucR C-terminal helix-turn-helix domain"/>
    <property type="match status" value="1"/>
</dbReference>
<name>A0A2S7N0M0_9BACI</name>
<feature type="domain" description="PucR C-terminal helix-turn-helix" evidence="1">
    <location>
        <begin position="236"/>
        <end position="294"/>
    </location>
</feature>
<dbReference type="Pfam" id="PF13556">
    <property type="entry name" value="HTH_30"/>
    <property type="match status" value="1"/>
</dbReference>
<gene>
    <name evidence="2" type="ORF">CYL18_09700</name>
</gene>
<dbReference type="AlphaFoldDB" id="A0A2S7N0M0"/>
<dbReference type="InterPro" id="IPR051448">
    <property type="entry name" value="CdaR-like_regulators"/>
</dbReference>
<keyword evidence="3" id="KW-1185">Reference proteome</keyword>
<evidence type="ECO:0000313" key="3">
    <source>
        <dbReference type="Proteomes" id="UP000239663"/>
    </source>
</evidence>
<reference evidence="2 3" key="1">
    <citation type="submission" date="2017-12" db="EMBL/GenBank/DDBJ databases">
        <title>Taxonomic description and draft genome of Pradoshia cofamensis Gen. nov., sp. nov., a thermotolerant bacillale isolated from anterior gut of earthworm Eisenia fetida.</title>
        <authorList>
            <person name="Saha T."/>
            <person name="Chakraborty R."/>
        </authorList>
    </citation>
    <scope>NUCLEOTIDE SEQUENCE [LARGE SCALE GENOMIC DNA]</scope>
    <source>
        <strain evidence="2 3">EAG3</strain>
    </source>
</reference>
<dbReference type="InterPro" id="IPR042070">
    <property type="entry name" value="PucR_C-HTH_sf"/>
</dbReference>
<evidence type="ECO:0000313" key="2">
    <source>
        <dbReference type="EMBL" id="PQD95547.1"/>
    </source>
</evidence>
<sequence length="301" mass="34529">MNNDLQELFPDLIQVSYPLKDSSYHWYLNKQHGYIGIPKESINADQKAVLEFFLEPFTLNTDQLNMTAVQNIWHDLVYRGNLNRLEEAGSGSYRFIHFYLASNDTSRVDFSAAIHTLFPDAVLCWKDRSSGVVIEQSTVSMMTNKDFGAIIDTLESDLYAHLRLFIGKYYPVDERIVQNFQAEETCFNVLSIANPKLRVTSFSQAFIDLILTGQNQQLCQSMARNMLGSIVNEMDLVETIKVYIESNANATVAAKKLYLHRNSLNYRLDKFLEITGLDMRQFEDSLSAYLAIRLLEGLEEK</sequence>
<dbReference type="PANTHER" id="PTHR33744">
    <property type="entry name" value="CARBOHYDRATE DIACID REGULATOR"/>
    <property type="match status" value="1"/>
</dbReference>
<dbReference type="RefSeq" id="WP_104849302.1">
    <property type="nucleotide sequence ID" value="NZ_PKOZ01000004.1"/>
</dbReference>